<dbReference type="AlphaFoldDB" id="A0A371IHJ2"/>
<feature type="non-terminal residue" evidence="2">
    <location>
        <position position="1"/>
    </location>
</feature>
<evidence type="ECO:0000313" key="3">
    <source>
        <dbReference type="Proteomes" id="UP000257109"/>
    </source>
</evidence>
<name>A0A371IHJ2_MUCPR</name>
<evidence type="ECO:0000313" key="2">
    <source>
        <dbReference type="EMBL" id="RDY14435.1"/>
    </source>
</evidence>
<organism evidence="2 3">
    <name type="scientific">Mucuna pruriens</name>
    <name type="common">Velvet bean</name>
    <name type="synonym">Dolichos pruriens</name>
    <dbReference type="NCBI Taxonomy" id="157652"/>
    <lineage>
        <taxon>Eukaryota</taxon>
        <taxon>Viridiplantae</taxon>
        <taxon>Streptophyta</taxon>
        <taxon>Embryophyta</taxon>
        <taxon>Tracheophyta</taxon>
        <taxon>Spermatophyta</taxon>
        <taxon>Magnoliopsida</taxon>
        <taxon>eudicotyledons</taxon>
        <taxon>Gunneridae</taxon>
        <taxon>Pentapetalae</taxon>
        <taxon>rosids</taxon>
        <taxon>fabids</taxon>
        <taxon>Fabales</taxon>
        <taxon>Fabaceae</taxon>
        <taxon>Papilionoideae</taxon>
        <taxon>50 kb inversion clade</taxon>
        <taxon>NPAAA clade</taxon>
        <taxon>indigoferoid/millettioid clade</taxon>
        <taxon>Phaseoleae</taxon>
        <taxon>Mucuna</taxon>
    </lineage>
</organism>
<proteinExistence type="predicted"/>
<dbReference type="Proteomes" id="UP000257109">
    <property type="component" value="Unassembled WGS sequence"/>
</dbReference>
<feature type="region of interest" description="Disordered" evidence="1">
    <location>
        <begin position="32"/>
        <end position="67"/>
    </location>
</feature>
<protein>
    <submittedName>
        <fullName evidence="2">Uncharacterized protein</fullName>
    </submittedName>
</protein>
<gene>
    <name evidence="2" type="ORF">CR513_00509</name>
</gene>
<feature type="compositionally biased region" description="Polar residues" evidence="1">
    <location>
        <begin position="32"/>
        <end position="47"/>
    </location>
</feature>
<comment type="caution">
    <text evidence="2">The sequence shown here is derived from an EMBL/GenBank/DDBJ whole genome shotgun (WGS) entry which is preliminary data.</text>
</comment>
<accession>A0A371IHJ2</accession>
<keyword evidence="3" id="KW-1185">Reference proteome</keyword>
<reference evidence="2" key="1">
    <citation type="submission" date="2018-05" db="EMBL/GenBank/DDBJ databases">
        <title>Draft genome of Mucuna pruriens seed.</title>
        <authorList>
            <person name="Nnadi N.E."/>
            <person name="Vos R."/>
            <person name="Hasami M.H."/>
            <person name="Devisetty U.K."/>
            <person name="Aguiy J.C."/>
        </authorList>
    </citation>
    <scope>NUCLEOTIDE SEQUENCE [LARGE SCALE GENOMIC DNA]</scope>
    <source>
        <strain evidence="2">JCA_2017</strain>
    </source>
</reference>
<dbReference type="EMBL" id="QJKJ01000075">
    <property type="protein sequence ID" value="RDY14435.1"/>
    <property type="molecule type" value="Genomic_DNA"/>
</dbReference>
<sequence length="109" mass="12483">MHMPQEYGGNCTFNISDLSLFYERMNDLNLRTNSLQEGESNMDQGGQDTPAKNMGQTSRESLQGPLTKGRLKKLETEVKKNMDLLRRKGASKEEWPHKVGRTFKPFFGE</sequence>
<evidence type="ECO:0000256" key="1">
    <source>
        <dbReference type="SAM" id="MobiDB-lite"/>
    </source>
</evidence>